<evidence type="ECO:0000256" key="3">
    <source>
        <dbReference type="PROSITE-ProRule" id="PRU00042"/>
    </source>
</evidence>
<feature type="compositionally biased region" description="Low complexity" evidence="4">
    <location>
        <begin position="558"/>
        <end position="570"/>
    </location>
</feature>
<dbReference type="InterPro" id="IPR044413">
    <property type="entry name" value="PRDM1_PR-SET"/>
</dbReference>
<evidence type="ECO:0000256" key="2">
    <source>
        <dbReference type="ARBA" id="ARBA00023163"/>
    </source>
</evidence>
<reference evidence="7 8" key="1">
    <citation type="submission" date="2022-01" db="EMBL/GenBank/DDBJ databases">
        <title>A chromosomal length assembly of Cordylochernes scorpioides.</title>
        <authorList>
            <person name="Zeh D."/>
            <person name="Zeh J."/>
        </authorList>
    </citation>
    <scope>NUCLEOTIDE SEQUENCE [LARGE SCALE GENOMIC DNA]</scope>
    <source>
        <strain evidence="7">IN4F17</strain>
        <tissue evidence="7">Whole Body</tissue>
    </source>
</reference>
<dbReference type="InterPro" id="IPR001214">
    <property type="entry name" value="SET_dom"/>
</dbReference>
<evidence type="ECO:0000259" key="6">
    <source>
        <dbReference type="PROSITE" id="PS50280"/>
    </source>
</evidence>
<dbReference type="PROSITE" id="PS50157">
    <property type="entry name" value="ZINC_FINGER_C2H2_2"/>
    <property type="match status" value="5"/>
</dbReference>
<dbReference type="PANTHER" id="PTHR16515">
    <property type="entry name" value="PR DOMAIN ZINC FINGER PROTEIN"/>
    <property type="match status" value="1"/>
</dbReference>
<feature type="region of interest" description="Disordered" evidence="4">
    <location>
        <begin position="398"/>
        <end position="453"/>
    </location>
</feature>
<organism evidence="7 8">
    <name type="scientific">Cordylochernes scorpioides</name>
    <dbReference type="NCBI Taxonomy" id="51811"/>
    <lineage>
        <taxon>Eukaryota</taxon>
        <taxon>Metazoa</taxon>
        <taxon>Ecdysozoa</taxon>
        <taxon>Arthropoda</taxon>
        <taxon>Chelicerata</taxon>
        <taxon>Arachnida</taxon>
        <taxon>Pseudoscorpiones</taxon>
        <taxon>Cheliferoidea</taxon>
        <taxon>Chernetidae</taxon>
        <taxon>Cordylochernes</taxon>
    </lineage>
</organism>
<dbReference type="Gene3D" id="3.30.160.60">
    <property type="entry name" value="Classic Zinc Finger"/>
    <property type="match status" value="5"/>
</dbReference>
<evidence type="ECO:0000256" key="1">
    <source>
        <dbReference type="ARBA" id="ARBA00023015"/>
    </source>
</evidence>
<dbReference type="PROSITE" id="PS00028">
    <property type="entry name" value="ZINC_FINGER_C2H2_1"/>
    <property type="match status" value="4"/>
</dbReference>
<dbReference type="SUPFAM" id="SSF57667">
    <property type="entry name" value="beta-beta-alpha zinc fingers"/>
    <property type="match status" value="3"/>
</dbReference>
<feature type="region of interest" description="Disordered" evidence="4">
    <location>
        <begin position="542"/>
        <end position="570"/>
    </location>
</feature>
<dbReference type="Pfam" id="PF21549">
    <property type="entry name" value="PRDM2_PR"/>
    <property type="match status" value="1"/>
</dbReference>
<feature type="domain" description="C2H2-type" evidence="5">
    <location>
        <begin position="640"/>
        <end position="667"/>
    </location>
</feature>
<feature type="region of interest" description="Disordered" evidence="4">
    <location>
        <begin position="767"/>
        <end position="827"/>
    </location>
</feature>
<dbReference type="InterPro" id="IPR036236">
    <property type="entry name" value="Znf_C2H2_sf"/>
</dbReference>
<dbReference type="InterPro" id="IPR013087">
    <property type="entry name" value="Znf_C2H2_type"/>
</dbReference>
<evidence type="ECO:0000256" key="4">
    <source>
        <dbReference type="SAM" id="MobiDB-lite"/>
    </source>
</evidence>
<dbReference type="InterPro" id="IPR050331">
    <property type="entry name" value="Zinc_finger"/>
</dbReference>
<proteinExistence type="predicted"/>
<keyword evidence="3" id="KW-0863">Zinc-finger</keyword>
<sequence length="827" mass="93955">MFQEHRMEDDAWDIFSISEQEFEVLGVYHVPDQPVEEGTVNRAEASLPRNLALKPSQTLCDVLGVWSTGYIPKGTRFGPFVGEVYSLENVPPEADRKYFWRVYESPDRYQYLDGFDVTKSNWMRFVNPAYSSDRQNLVACQIGMDIYFYTFRNIGANQELLVWYCREFAERLDYPLTGEQMLLRIKNQLQPEIIYTGNPSTPTGGSTKSDEGYHSNGCPEDILTPPEDSSDSDCDNNYVLDFSCKPKKGSVAQVAIELAPPPLPRKEAIMLEKDEMDDKNEFRKVKIKIMKAYRYRNKSPTIENGQEPVITEQQSPKYAEPLGKSDVSAFSAYEGMEQRISNQSPKPSSTGILENLLQKFPPPELPALPPAEVPRRDIVPHQEPVRVIVSNDSIVSKPDFIPQENRQILPQKKNYRYSPNENSPEMHSPDSTDKAPPPPISTPTRPPSPYHLANPPPPNYMFVNGLNPVFSSPHFNMYTAYGIPESVHQPPLPPRPLPPYHTIPEYHPNHQLPIMPRLPLNPVDPTKTPPYNNQILTTTNVNVHPTTTNGYSQREAQNGNNNNSSRGYRSLGYPLRKKDGKMHYECNQCFKTFGQLSNLKVHLRTHSGERPFKCSICSKSFTQLAHLQKHHLVHTGEKPHTCTLCNKKFSSTSNLKTHLRLHSGQKPYACDLCTAKFTQFVHLKLHKRLHTNERPYTCQACNKKYISASGLRTHWKTTSCRPNHVGDGLDGKGNCYDFGMADLQDNSNEMLMLQSHQHLQGINDDQSMDEPIEVDSPSSPLKSQPSYASQLMVDELIRRPPSPDDGVSKRCRTERDLQIRPHEGVVV</sequence>
<dbReference type="CDD" id="cd19187">
    <property type="entry name" value="PR-SET_PRDM1"/>
    <property type="match status" value="1"/>
</dbReference>
<keyword evidence="3" id="KW-0479">Metal-binding</keyword>
<feature type="domain" description="C2H2-type" evidence="5">
    <location>
        <begin position="668"/>
        <end position="695"/>
    </location>
</feature>
<evidence type="ECO:0000313" key="7">
    <source>
        <dbReference type="EMBL" id="UYV80877.1"/>
    </source>
</evidence>
<dbReference type="InterPro" id="IPR046341">
    <property type="entry name" value="SET_dom_sf"/>
</dbReference>
<dbReference type="Pfam" id="PF00096">
    <property type="entry name" value="zf-C2H2"/>
    <property type="match status" value="3"/>
</dbReference>
<dbReference type="PANTHER" id="PTHR16515:SF59">
    <property type="entry name" value="PR DOMAIN ZINC FINGER PROTEIN 1"/>
    <property type="match status" value="1"/>
</dbReference>
<feature type="region of interest" description="Disordered" evidence="4">
    <location>
        <begin position="197"/>
        <end position="217"/>
    </location>
</feature>
<gene>
    <name evidence="7" type="ORF">LAZ67_19002068</name>
</gene>
<dbReference type="SMART" id="SM00355">
    <property type="entry name" value="ZnF_C2H2"/>
    <property type="match status" value="5"/>
</dbReference>
<dbReference type="SUPFAM" id="SSF82199">
    <property type="entry name" value="SET domain"/>
    <property type="match status" value="1"/>
</dbReference>
<name>A0ABY6LI76_9ARAC</name>
<dbReference type="PIRSF" id="PIRSF013212">
    <property type="entry name" value="PRDM1"/>
    <property type="match status" value="1"/>
</dbReference>
<keyword evidence="2" id="KW-0804">Transcription</keyword>
<feature type="compositionally biased region" description="Low complexity" evidence="4">
    <location>
        <begin position="197"/>
        <end position="207"/>
    </location>
</feature>
<keyword evidence="8" id="KW-1185">Reference proteome</keyword>
<dbReference type="Gene3D" id="2.170.270.10">
    <property type="entry name" value="SET domain"/>
    <property type="match status" value="1"/>
</dbReference>
<feature type="compositionally biased region" description="Basic and acidic residues" evidence="4">
    <location>
        <begin position="795"/>
        <end position="827"/>
    </location>
</feature>
<feature type="domain" description="C2H2-type" evidence="5">
    <location>
        <begin position="696"/>
        <end position="729"/>
    </location>
</feature>
<feature type="domain" description="C2H2-type" evidence="5">
    <location>
        <begin position="612"/>
        <end position="639"/>
    </location>
</feature>
<dbReference type="EMBL" id="CP092881">
    <property type="protein sequence ID" value="UYV80877.1"/>
    <property type="molecule type" value="Genomic_DNA"/>
</dbReference>
<feature type="domain" description="SET" evidence="6">
    <location>
        <begin position="49"/>
        <end position="165"/>
    </location>
</feature>
<dbReference type="PROSITE" id="PS50280">
    <property type="entry name" value="SET"/>
    <property type="match status" value="1"/>
</dbReference>
<keyword evidence="1" id="KW-0805">Transcription regulation</keyword>
<keyword evidence="3" id="KW-0862">Zinc</keyword>
<dbReference type="SMART" id="SM00317">
    <property type="entry name" value="SET"/>
    <property type="match status" value="1"/>
</dbReference>
<accession>A0ABY6LI76</accession>
<protein>
    <submittedName>
        <fullName evidence="7">PRDM1</fullName>
    </submittedName>
</protein>
<dbReference type="Proteomes" id="UP001235939">
    <property type="component" value="Chromosome 19"/>
</dbReference>
<feature type="domain" description="C2H2-type" evidence="5">
    <location>
        <begin position="584"/>
        <end position="611"/>
    </location>
</feature>
<evidence type="ECO:0000259" key="5">
    <source>
        <dbReference type="PROSITE" id="PS50157"/>
    </source>
</evidence>
<feature type="compositionally biased region" description="Polar residues" evidence="4">
    <location>
        <begin position="776"/>
        <end position="789"/>
    </location>
</feature>
<feature type="compositionally biased region" description="Pro residues" evidence="4">
    <location>
        <begin position="435"/>
        <end position="453"/>
    </location>
</feature>
<dbReference type="InterPro" id="IPR016608">
    <property type="entry name" value="PRDM1"/>
</dbReference>
<evidence type="ECO:0000313" key="8">
    <source>
        <dbReference type="Proteomes" id="UP001235939"/>
    </source>
</evidence>